<dbReference type="PANTHER" id="PTHR37815:SF3">
    <property type="entry name" value="UPF0397 PROTEIN SPR0429"/>
    <property type="match status" value="1"/>
</dbReference>
<feature type="transmembrane region" description="Helical" evidence="3">
    <location>
        <begin position="73"/>
        <end position="94"/>
    </location>
</feature>
<feature type="transmembrane region" description="Helical" evidence="3">
    <location>
        <begin position="6"/>
        <end position="30"/>
    </location>
</feature>
<keyword evidence="3" id="KW-0472">Membrane</keyword>
<feature type="transmembrane region" description="Helical" evidence="3">
    <location>
        <begin position="106"/>
        <end position="126"/>
    </location>
</feature>
<accession>A0A380LMB1</accession>
<dbReference type="InterPro" id="IPR009825">
    <property type="entry name" value="ECF_substrate-spec-like"/>
</dbReference>
<dbReference type="RefSeq" id="WP_027968966.1">
    <property type="nucleotide sequence ID" value="NZ_UHFX01000003.1"/>
</dbReference>
<dbReference type="PANTHER" id="PTHR37815">
    <property type="entry name" value="UPF0397 PROTEIN BC_2624-RELATED"/>
    <property type="match status" value="1"/>
</dbReference>
<dbReference type="GO" id="GO:0016020">
    <property type="term" value="C:membrane"/>
    <property type="evidence" value="ECO:0007669"/>
    <property type="project" value="InterPro"/>
</dbReference>
<reference evidence="4 5" key="1">
    <citation type="submission" date="2018-06" db="EMBL/GenBank/DDBJ databases">
        <authorList>
            <consortium name="Pathogen Informatics"/>
            <person name="Doyle S."/>
        </authorList>
    </citation>
    <scope>NUCLEOTIDE SEQUENCE [LARGE SCALE GENOMIC DNA]</scope>
    <source>
        <strain evidence="4 5">NCTC11087</strain>
    </source>
</reference>
<dbReference type="OrthoDB" id="411368at2"/>
<evidence type="ECO:0000256" key="2">
    <source>
        <dbReference type="ARBA" id="ARBA00022989"/>
    </source>
</evidence>
<dbReference type="Pfam" id="PF07155">
    <property type="entry name" value="ECF-ribofla_trS"/>
    <property type="match status" value="1"/>
</dbReference>
<feature type="transmembrane region" description="Helical" evidence="3">
    <location>
        <begin position="138"/>
        <end position="158"/>
    </location>
</feature>
<proteinExistence type="predicted"/>
<dbReference type="Proteomes" id="UP000255523">
    <property type="component" value="Unassembled WGS sequence"/>
</dbReference>
<dbReference type="EMBL" id="UHFX01000003">
    <property type="protein sequence ID" value="SUO03740.1"/>
    <property type="molecule type" value="Genomic_DNA"/>
</dbReference>
<name>A0A380LMB1_9FIRM</name>
<keyword evidence="2 3" id="KW-1133">Transmembrane helix</keyword>
<evidence type="ECO:0000256" key="1">
    <source>
        <dbReference type="ARBA" id="ARBA00022692"/>
    </source>
</evidence>
<dbReference type="AlphaFoldDB" id="A0A380LMB1"/>
<gene>
    <name evidence="4" type="primary">hmpT</name>
    <name evidence="4" type="ORF">NCTC11087_00610</name>
</gene>
<evidence type="ECO:0000313" key="4">
    <source>
        <dbReference type="EMBL" id="SUO03740.1"/>
    </source>
</evidence>
<dbReference type="GeneID" id="77461592"/>
<evidence type="ECO:0000313" key="5">
    <source>
        <dbReference type="Proteomes" id="UP000255523"/>
    </source>
</evidence>
<keyword evidence="5" id="KW-1185">Reference proteome</keyword>
<dbReference type="Gene3D" id="1.10.1760.20">
    <property type="match status" value="1"/>
</dbReference>
<evidence type="ECO:0000256" key="3">
    <source>
        <dbReference type="SAM" id="Phobius"/>
    </source>
</evidence>
<organism evidence="4 5">
    <name type="scientific">Faecalicoccus pleomorphus</name>
    <dbReference type="NCBI Taxonomy" id="1323"/>
    <lineage>
        <taxon>Bacteria</taxon>
        <taxon>Bacillati</taxon>
        <taxon>Bacillota</taxon>
        <taxon>Erysipelotrichia</taxon>
        <taxon>Erysipelotrichales</taxon>
        <taxon>Erysipelotrichaceae</taxon>
        <taxon>Faecalicoccus</taxon>
    </lineage>
</organism>
<feature type="transmembrane region" description="Helical" evidence="3">
    <location>
        <begin position="42"/>
        <end position="67"/>
    </location>
</feature>
<sequence length="171" mass="18609">MKTNKQIQQIVLSALGIAIVFVATISIRIPNAMQGYVNMGDGFILLFASILNPGLSFLVGGLGSGLADVTGGYGYYFIFTLIIKGLEGFIVAYLLQKNDRPMYRILWYLIGSMIMIGGYFLADSIINQSVWLGLASVWGNLFQAAMGFLVAIVGYPLLSKLHMVSSEKATH</sequence>
<protein>
    <submittedName>
        <fullName evidence="4">Integral membrane protein</fullName>
    </submittedName>
</protein>
<keyword evidence="1 3" id="KW-0812">Transmembrane</keyword>